<name>A0ABP9PHD4_9BACT</name>
<sequence>MLRLSLSCLLLLQSTLWAVEAPKMPVVPAEVLPQIEVLQPGVKLTLLAEHPELVTPTGIDVDAKGQIWLIACHTHFRPEGYTGPAHDEILTFDAQGKNRRVFYNKTQATMNLQLGRDGWVYLAERSRILRVKDTNADGVGDLEENLATLDTVSDYPHNGLSGMAWHPDGGLVFALGENFGKDWTLTARDGSKVSGRGEGGIFRCTPEGKKMRRIARGFWNPFGLLVRKDGEIFAAENDPGSRPPCRLLNIVEGADYGFQWVYGSAPVHPFVAWNGELRGTLGMVHPCGEGPCAVKELGGGVLIPSWSNHCVDYFPLTRQGAGYTSQRIELLRGSDFFRPVCMAQGPDGSFYMTDWVFSSYPIHARGRLWKLEIDATKASWLKPSAEAPNAAAQLAQGLRSGQVKLSVTQLLSHARGKDAYLSDAALTALARENWTPETFQALPAADRVWALVALRRTDLVEEKWVRSLLGDPDPEIRFECLRWIADAVLISFAADVEKMLADPTLDYRLFEAALATWNTLRGEPGAGVTNPEVLVGRILDTATPAKIKGYALRLAPVADKRITIALLRDLLGQKDDQLSLEVVRSLAAKNADDARAILAELARDENQPAALRTEAIQGLSTSSLPAHQSLLVALSSHPASPLAQEAQRALRFTPEDKTFALNPQRPIFENTAAWLRLLDSLPGKADAENGRRLFFHPKVALCANCHRHSGRGNVVGPDLSLVFQQGDRSALLRSILEPHREVAPQFYPTQLKLADGTDFIGILLRSSSTEVYRDLTGKERTFQKADIVSRTELKTSLMPAGLVASLTDAELRDLLAFLTKSSTEAGTTP</sequence>
<keyword evidence="8" id="KW-1185">Reference proteome</keyword>
<dbReference type="EMBL" id="BAABIA010000009">
    <property type="protein sequence ID" value="GAA5146587.1"/>
    <property type="molecule type" value="Genomic_DNA"/>
</dbReference>
<accession>A0ABP9PHD4</accession>
<comment type="caution">
    <text evidence="7">The sequence shown here is derived from an EMBL/GenBank/DDBJ whole genome shotgun (WGS) entry which is preliminary data.</text>
</comment>
<evidence type="ECO:0000256" key="5">
    <source>
        <dbReference type="SAM" id="SignalP"/>
    </source>
</evidence>
<keyword evidence="5" id="KW-0732">Signal</keyword>
<dbReference type="NCBIfam" id="TIGR02604">
    <property type="entry name" value="Piru_Ver_Nterm"/>
    <property type="match status" value="1"/>
</dbReference>
<evidence type="ECO:0000259" key="6">
    <source>
        <dbReference type="PROSITE" id="PS51007"/>
    </source>
</evidence>
<reference evidence="8" key="1">
    <citation type="journal article" date="2019" name="Int. J. Syst. Evol. Microbiol.">
        <title>The Global Catalogue of Microorganisms (GCM) 10K type strain sequencing project: providing services to taxonomists for standard genome sequencing and annotation.</title>
        <authorList>
            <consortium name="The Broad Institute Genomics Platform"/>
            <consortium name="The Broad Institute Genome Sequencing Center for Infectious Disease"/>
            <person name="Wu L."/>
            <person name="Ma J."/>
        </authorList>
    </citation>
    <scope>NUCLEOTIDE SEQUENCE [LARGE SCALE GENOMIC DNA]</scope>
    <source>
        <strain evidence="8">JCM 18053</strain>
    </source>
</reference>
<dbReference type="PANTHER" id="PTHR33546:SF1">
    <property type="entry name" value="LARGE, MULTIFUNCTIONAL SECRETED PROTEIN"/>
    <property type="match status" value="1"/>
</dbReference>
<dbReference type="NCBIfam" id="TIGR02603">
    <property type="entry name" value="CxxCH_TIGR02603"/>
    <property type="match status" value="1"/>
</dbReference>
<keyword evidence="3 4" id="KW-0408">Iron</keyword>
<gene>
    <name evidence="7" type="ORF">GCM10023213_39920</name>
</gene>
<keyword evidence="1 4" id="KW-0349">Heme</keyword>
<proteinExistence type="predicted"/>
<dbReference type="InterPro" id="IPR036909">
    <property type="entry name" value="Cyt_c-like_dom_sf"/>
</dbReference>
<dbReference type="InterPro" id="IPR055557">
    <property type="entry name" value="DUF7133"/>
</dbReference>
<organism evidence="7 8">
    <name type="scientific">Prosthecobacter algae</name>
    <dbReference type="NCBI Taxonomy" id="1144682"/>
    <lineage>
        <taxon>Bacteria</taxon>
        <taxon>Pseudomonadati</taxon>
        <taxon>Verrucomicrobiota</taxon>
        <taxon>Verrucomicrobiia</taxon>
        <taxon>Verrucomicrobiales</taxon>
        <taxon>Verrucomicrobiaceae</taxon>
        <taxon>Prosthecobacter</taxon>
    </lineage>
</organism>
<dbReference type="InterPro" id="IPR009056">
    <property type="entry name" value="Cyt_c-like_dom"/>
</dbReference>
<dbReference type="RefSeq" id="WP_345738173.1">
    <property type="nucleotide sequence ID" value="NZ_BAABIA010000009.1"/>
</dbReference>
<dbReference type="InterPro" id="IPR013427">
    <property type="entry name" value="Haem-bd_dom_put"/>
</dbReference>
<dbReference type="SUPFAM" id="SSF50952">
    <property type="entry name" value="Soluble quinoprotein glucose dehydrogenase"/>
    <property type="match status" value="1"/>
</dbReference>
<dbReference type="InterPro" id="IPR011041">
    <property type="entry name" value="Quinoprot_gluc/sorb_DH_b-prop"/>
</dbReference>
<evidence type="ECO:0000313" key="8">
    <source>
        <dbReference type="Proteomes" id="UP001499852"/>
    </source>
</evidence>
<dbReference type="Proteomes" id="UP001499852">
    <property type="component" value="Unassembled WGS sequence"/>
</dbReference>
<feature type="chain" id="PRO_5046416197" evidence="5">
    <location>
        <begin position="19"/>
        <end position="829"/>
    </location>
</feature>
<evidence type="ECO:0000256" key="4">
    <source>
        <dbReference type="PROSITE-ProRule" id="PRU00433"/>
    </source>
</evidence>
<dbReference type="PROSITE" id="PS51007">
    <property type="entry name" value="CYTC"/>
    <property type="match status" value="1"/>
</dbReference>
<protein>
    <submittedName>
        <fullName evidence="7">C-type cytochrome</fullName>
    </submittedName>
</protein>
<dbReference type="PANTHER" id="PTHR33546">
    <property type="entry name" value="LARGE, MULTIFUNCTIONAL SECRETED PROTEIN-RELATED"/>
    <property type="match status" value="1"/>
</dbReference>
<dbReference type="InterPro" id="IPR011042">
    <property type="entry name" value="6-blade_b-propeller_TolB-like"/>
</dbReference>
<dbReference type="Gene3D" id="2.120.10.30">
    <property type="entry name" value="TolB, C-terminal domain"/>
    <property type="match status" value="1"/>
</dbReference>
<keyword evidence="2 4" id="KW-0479">Metal-binding</keyword>
<feature type="signal peptide" evidence="5">
    <location>
        <begin position="1"/>
        <end position="18"/>
    </location>
</feature>
<evidence type="ECO:0000256" key="3">
    <source>
        <dbReference type="ARBA" id="ARBA00023004"/>
    </source>
</evidence>
<evidence type="ECO:0000256" key="1">
    <source>
        <dbReference type="ARBA" id="ARBA00022617"/>
    </source>
</evidence>
<feature type="domain" description="Cytochrome c" evidence="6">
    <location>
        <begin position="685"/>
        <end position="822"/>
    </location>
</feature>
<evidence type="ECO:0000313" key="7">
    <source>
        <dbReference type="EMBL" id="GAA5146587.1"/>
    </source>
</evidence>
<dbReference type="SUPFAM" id="SSF46626">
    <property type="entry name" value="Cytochrome c"/>
    <property type="match status" value="1"/>
</dbReference>
<dbReference type="InterPro" id="IPR013428">
    <property type="entry name" value="Membrane-bound_put_N"/>
</dbReference>
<dbReference type="Gene3D" id="1.10.760.10">
    <property type="entry name" value="Cytochrome c-like domain"/>
    <property type="match status" value="1"/>
</dbReference>
<evidence type="ECO:0000256" key="2">
    <source>
        <dbReference type="ARBA" id="ARBA00022723"/>
    </source>
</evidence>
<dbReference type="Pfam" id="PF23500">
    <property type="entry name" value="DUF7133"/>
    <property type="match status" value="1"/>
</dbReference>